<evidence type="ECO:0000313" key="3">
    <source>
        <dbReference type="EMBL" id="KEQ13405.1"/>
    </source>
</evidence>
<feature type="region of interest" description="Disordered" evidence="1">
    <location>
        <begin position="260"/>
        <end position="281"/>
    </location>
</feature>
<dbReference type="CDD" id="cd00060">
    <property type="entry name" value="FHA"/>
    <property type="match status" value="1"/>
</dbReference>
<protein>
    <recommendedName>
        <fullName evidence="2">FHA domain-containing protein</fullName>
    </recommendedName>
</protein>
<feature type="compositionally biased region" description="Basic and acidic residues" evidence="1">
    <location>
        <begin position="397"/>
        <end position="406"/>
    </location>
</feature>
<dbReference type="AlphaFoldDB" id="A0A081N4N2"/>
<comment type="caution">
    <text evidence="3">The sequence shown here is derived from an EMBL/GenBank/DDBJ whole genome shotgun (WGS) entry which is preliminary data.</text>
</comment>
<evidence type="ECO:0000313" key="4">
    <source>
        <dbReference type="Proteomes" id="UP000028006"/>
    </source>
</evidence>
<dbReference type="Pfam" id="PF00498">
    <property type="entry name" value="FHA"/>
    <property type="match status" value="1"/>
</dbReference>
<name>A0A081N4N2_9GAMM</name>
<keyword evidence="4" id="KW-1185">Reference proteome</keyword>
<dbReference type="RefSeq" id="WP_034876195.1">
    <property type="nucleotide sequence ID" value="NZ_JOKG01000003.1"/>
</dbReference>
<dbReference type="Gene3D" id="2.60.200.20">
    <property type="match status" value="1"/>
</dbReference>
<dbReference type="SUPFAM" id="SSF49879">
    <property type="entry name" value="SMAD/FHA domain"/>
    <property type="match status" value="1"/>
</dbReference>
<reference evidence="3 4" key="1">
    <citation type="submission" date="2014-06" db="EMBL/GenBank/DDBJ databases">
        <title>Whole Genome Sequences of Three Symbiotic Endozoicomonas Bacteria.</title>
        <authorList>
            <person name="Neave M.J."/>
            <person name="Apprill A."/>
            <person name="Voolstra C.R."/>
        </authorList>
    </citation>
    <scope>NUCLEOTIDE SEQUENCE [LARGE SCALE GENOMIC DNA]</scope>
    <source>
        <strain evidence="3 4">LMG 24815</strain>
    </source>
</reference>
<sequence length="406" mass="46025">MQLMIISLPASEQVANLNHSLNADELFIGQSESCQIRLPDRQNLVTDQHIRLIREDSQWYVENLSDHPLRINQVEVPERARQRMLLSDGDIIFCGDYQLAASDFSPWLGSSDLLEPPDLVTAQNQTPDYCVLPTTSEEHETDLNDPFALEPVTIDNTVKSEVNDWQKPQDDTALVELSPSSTMSHVTSEPVSSQSLQSRSSLIDVLSEADELDNDWNIHRGLWYGKITQPQEPAETCFHSPLSTENTDSTHPVVTRIPRIFSPPADAGKQSKSTSRSSGAHQRSICQAMLSALDQTMADFSPDQLLKQFKRPMSSSPVTDTSRTKRIRHYLGCQPRRPERNDFQNDYQHFYQQLMTSKQYRLLFLQRFRQALKEQEHPVGDIDLRSGDINTDGVNSDDVRSNDDGT</sequence>
<dbReference type="InterPro" id="IPR000253">
    <property type="entry name" value="FHA_dom"/>
</dbReference>
<feature type="compositionally biased region" description="Polar residues" evidence="1">
    <location>
        <begin position="270"/>
        <end position="281"/>
    </location>
</feature>
<dbReference type="PROSITE" id="PS50006">
    <property type="entry name" value="FHA_DOMAIN"/>
    <property type="match status" value="1"/>
</dbReference>
<gene>
    <name evidence="3" type="ORF">GZ77_13550</name>
</gene>
<evidence type="ECO:0000256" key="1">
    <source>
        <dbReference type="SAM" id="MobiDB-lite"/>
    </source>
</evidence>
<feature type="compositionally biased region" description="Basic and acidic residues" evidence="1">
    <location>
        <begin position="375"/>
        <end position="386"/>
    </location>
</feature>
<dbReference type="InterPro" id="IPR008984">
    <property type="entry name" value="SMAD_FHA_dom_sf"/>
</dbReference>
<feature type="region of interest" description="Disordered" evidence="1">
    <location>
        <begin position="375"/>
        <end position="406"/>
    </location>
</feature>
<accession>A0A081N4N2</accession>
<evidence type="ECO:0000259" key="2">
    <source>
        <dbReference type="PROSITE" id="PS50006"/>
    </source>
</evidence>
<dbReference type="EMBL" id="JOKG01000003">
    <property type="protein sequence ID" value="KEQ13405.1"/>
    <property type="molecule type" value="Genomic_DNA"/>
</dbReference>
<dbReference type="Proteomes" id="UP000028006">
    <property type="component" value="Unassembled WGS sequence"/>
</dbReference>
<proteinExistence type="predicted"/>
<organism evidence="3 4">
    <name type="scientific">Endozoicomonas montiporae</name>
    <dbReference type="NCBI Taxonomy" id="1027273"/>
    <lineage>
        <taxon>Bacteria</taxon>
        <taxon>Pseudomonadati</taxon>
        <taxon>Pseudomonadota</taxon>
        <taxon>Gammaproteobacteria</taxon>
        <taxon>Oceanospirillales</taxon>
        <taxon>Endozoicomonadaceae</taxon>
        <taxon>Endozoicomonas</taxon>
    </lineage>
</organism>
<feature type="domain" description="FHA" evidence="2">
    <location>
        <begin position="26"/>
        <end position="76"/>
    </location>
</feature>